<evidence type="ECO:0000256" key="1">
    <source>
        <dbReference type="SAM" id="MobiDB-lite"/>
    </source>
</evidence>
<feature type="signal peptide" evidence="3">
    <location>
        <begin position="1"/>
        <end position="17"/>
    </location>
</feature>
<evidence type="ECO:0000313" key="5">
    <source>
        <dbReference type="Proteomes" id="UP001210925"/>
    </source>
</evidence>
<keyword evidence="3" id="KW-0732">Signal</keyword>
<accession>A0AAD5U9F2</accession>
<protein>
    <submittedName>
        <fullName evidence="4">Uncharacterized protein</fullName>
    </submittedName>
</protein>
<feature type="compositionally biased region" description="Pro residues" evidence="1">
    <location>
        <begin position="78"/>
        <end position="91"/>
    </location>
</feature>
<feature type="transmembrane region" description="Helical" evidence="2">
    <location>
        <begin position="227"/>
        <end position="250"/>
    </location>
</feature>
<feature type="region of interest" description="Disordered" evidence="1">
    <location>
        <begin position="20"/>
        <end position="161"/>
    </location>
</feature>
<comment type="caution">
    <text evidence="4">The sequence shown here is derived from an EMBL/GenBank/DDBJ whole genome shotgun (WGS) entry which is preliminary data.</text>
</comment>
<feature type="region of interest" description="Disordered" evidence="1">
    <location>
        <begin position="174"/>
        <end position="223"/>
    </location>
</feature>
<keyword evidence="2" id="KW-0472">Membrane</keyword>
<organism evidence="4 5">
    <name type="scientific">Boothiomyces macroporosus</name>
    <dbReference type="NCBI Taxonomy" id="261099"/>
    <lineage>
        <taxon>Eukaryota</taxon>
        <taxon>Fungi</taxon>
        <taxon>Fungi incertae sedis</taxon>
        <taxon>Chytridiomycota</taxon>
        <taxon>Chytridiomycota incertae sedis</taxon>
        <taxon>Chytridiomycetes</taxon>
        <taxon>Rhizophydiales</taxon>
        <taxon>Terramycetaceae</taxon>
        <taxon>Boothiomyces</taxon>
    </lineage>
</organism>
<keyword evidence="2" id="KW-1133">Transmembrane helix</keyword>
<evidence type="ECO:0000256" key="3">
    <source>
        <dbReference type="SAM" id="SignalP"/>
    </source>
</evidence>
<keyword evidence="5" id="KW-1185">Reference proteome</keyword>
<dbReference type="Proteomes" id="UP001210925">
    <property type="component" value="Unassembled WGS sequence"/>
</dbReference>
<dbReference type="EMBL" id="JADGKB010000201">
    <property type="protein sequence ID" value="KAJ3251096.1"/>
    <property type="molecule type" value="Genomic_DNA"/>
</dbReference>
<feature type="compositionally biased region" description="Low complexity" evidence="1">
    <location>
        <begin position="114"/>
        <end position="128"/>
    </location>
</feature>
<feature type="compositionally biased region" description="Basic residues" evidence="1">
    <location>
        <begin position="57"/>
        <end position="75"/>
    </location>
</feature>
<reference evidence="4" key="1">
    <citation type="submission" date="2020-05" db="EMBL/GenBank/DDBJ databases">
        <title>Phylogenomic resolution of chytrid fungi.</title>
        <authorList>
            <person name="Stajich J.E."/>
            <person name="Amses K."/>
            <person name="Simmons R."/>
            <person name="Seto K."/>
            <person name="Myers J."/>
            <person name="Bonds A."/>
            <person name="Quandt C.A."/>
            <person name="Barry K."/>
            <person name="Liu P."/>
            <person name="Grigoriev I."/>
            <person name="Longcore J.E."/>
            <person name="James T.Y."/>
        </authorList>
    </citation>
    <scope>NUCLEOTIDE SEQUENCE</scope>
    <source>
        <strain evidence="4">PLAUS21</strain>
    </source>
</reference>
<feature type="compositionally biased region" description="Low complexity" evidence="1">
    <location>
        <begin position="139"/>
        <end position="150"/>
    </location>
</feature>
<name>A0AAD5U9F2_9FUNG</name>
<keyword evidence="2" id="KW-0812">Transmembrane</keyword>
<proteinExistence type="predicted"/>
<sequence length="412" mass="42736">MKFIQILAFILVSSTIAKNSKMKKRAGLRINTKAVHPTHFAYKRQDPGPDGPPSPKGKGKKKGPAPKGKAGKKAPKSGSPPSPGTDGPPSPGTDGPGSPGANDPSTSGVDATDTSNSSQSSTNGISINAPAVPPDVNPSVTVSESQSSQTAGIGTVLSNSGNTAANPIVIVKSDNTGSTNAQQSIEGATNQNNNGISQPNSSNTPTNPSGGTSATPPNNPSANSTSIHPALIVGITAGALVVVVGASYYARNQLHRKYSIFDVQEENVDIFGNTEPKDLLPPLSSMDFNLLSDDFKVPDDAAVKPNHRYGYAGSVHLSEMIDSSRGSLGTMSTLSAPLPFPAYVDINQVGQRYSGTESTSNSSGYKSFTFSAYFNTSQGSSIRDSRSVQSIRPLTLNSRTDSYAASSEYLED</sequence>
<feature type="compositionally biased region" description="Polar residues" evidence="1">
    <location>
        <begin position="103"/>
        <end position="113"/>
    </location>
</feature>
<evidence type="ECO:0000313" key="4">
    <source>
        <dbReference type="EMBL" id="KAJ3251096.1"/>
    </source>
</evidence>
<evidence type="ECO:0000256" key="2">
    <source>
        <dbReference type="SAM" id="Phobius"/>
    </source>
</evidence>
<dbReference type="AlphaFoldDB" id="A0AAD5U9F2"/>
<feature type="chain" id="PRO_5042231283" evidence="3">
    <location>
        <begin position="18"/>
        <end position="412"/>
    </location>
</feature>
<gene>
    <name evidence="4" type="ORF">HK103_002883</name>
</gene>